<dbReference type="STRING" id="1432141.A0A015KAF2"/>
<evidence type="ECO:0000256" key="3">
    <source>
        <dbReference type="PROSITE-ProRule" id="PRU00703"/>
    </source>
</evidence>
<dbReference type="SMR" id="A0A015KAF2"/>
<evidence type="ECO:0000256" key="1">
    <source>
        <dbReference type="ARBA" id="ARBA00022737"/>
    </source>
</evidence>
<keyword evidence="6" id="KW-1185">Reference proteome</keyword>
<dbReference type="PROSITE" id="PS51371">
    <property type="entry name" value="CBS"/>
    <property type="match status" value="2"/>
</dbReference>
<proteinExistence type="predicted"/>
<organism evidence="5 6">
    <name type="scientific">Rhizophagus irregularis (strain DAOM 197198w)</name>
    <name type="common">Glomus intraradices</name>
    <dbReference type="NCBI Taxonomy" id="1432141"/>
    <lineage>
        <taxon>Eukaryota</taxon>
        <taxon>Fungi</taxon>
        <taxon>Fungi incertae sedis</taxon>
        <taxon>Mucoromycota</taxon>
        <taxon>Glomeromycotina</taxon>
        <taxon>Glomeromycetes</taxon>
        <taxon>Glomerales</taxon>
        <taxon>Glomeraceae</taxon>
        <taxon>Rhizophagus</taxon>
    </lineage>
</organism>
<reference evidence="5 6" key="1">
    <citation type="submission" date="2014-02" db="EMBL/GenBank/DDBJ databases">
        <title>Single nucleus genome sequencing reveals high similarity among nuclei of an endomycorrhizal fungus.</title>
        <authorList>
            <person name="Lin K."/>
            <person name="Geurts R."/>
            <person name="Zhang Z."/>
            <person name="Limpens E."/>
            <person name="Saunders D.G."/>
            <person name="Mu D."/>
            <person name="Pang E."/>
            <person name="Cao H."/>
            <person name="Cha H."/>
            <person name="Lin T."/>
            <person name="Zhou Q."/>
            <person name="Shang Y."/>
            <person name="Li Y."/>
            <person name="Ivanov S."/>
            <person name="Sharma T."/>
            <person name="Velzen R.V."/>
            <person name="Ruijter N.D."/>
            <person name="Aanen D.K."/>
            <person name="Win J."/>
            <person name="Kamoun S."/>
            <person name="Bisseling T."/>
            <person name="Huang S."/>
        </authorList>
    </citation>
    <scope>NUCLEOTIDE SEQUENCE [LARGE SCALE GENOMIC DNA]</scope>
    <source>
        <strain evidence="6">DAOM197198w</strain>
    </source>
</reference>
<feature type="domain" description="CBS" evidence="4">
    <location>
        <begin position="252"/>
        <end position="306"/>
    </location>
</feature>
<keyword evidence="1" id="KW-0677">Repeat</keyword>
<dbReference type="AlphaFoldDB" id="A0A015KAF2"/>
<dbReference type="Pfam" id="PF00571">
    <property type="entry name" value="CBS"/>
    <property type="match status" value="4"/>
</dbReference>
<dbReference type="PANTHER" id="PTHR13780:SF36">
    <property type="entry name" value="CBS DOMAIN-CONTAINING PROTEIN"/>
    <property type="match status" value="1"/>
</dbReference>
<gene>
    <name evidence="5" type="ORF">RirG_142740</name>
</gene>
<dbReference type="CDD" id="cd02205">
    <property type="entry name" value="CBS_pair_SF"/>
    <property type="match status" value="1"/>
</dbReference>
<dbReference type="SUPFAM" id="SSF54631">
    <property type="entry name" value="CBS-domain pair"/>
    <property type="match status" value="2"/>
</dbReference>
<evidence type="ECO:0000313" key="5">
    <source>
        <dbReference type="EMBL" id="EXX64434.1"/>
    </source>
</evidence>
<dbReference type="OrthoDB" id="449052at2759"/>
<comment type="caution">
    <text evidence="5">The sequence shown here is derived from an EMBL/GenBank/DDBJ whole genome shotgun (WGS) entry which is preliminary data.</text>
</comment>
<evidence type="ECO:0000313" key="6">
    <source>
        <dbReference type="Proteomes" id="UP000022910"/>
    </source>
</evidence>
<dbReference type="PANTHER" id="PTHR13780">
    <property type="entry name" value="AMP-ACTIVATED PROTEIN KINASE, GAMMA REGULATORY SUBUNIT"/>
    <property type="match status" value="1"/>
</dbReference>
<evidence type="ECO:0000256" key="2">
    <source>
        <dbReference type="ARBA" id="ARBA00023122"/>
    </source>
</evidence>
<name>A0A015KAF2_RHIIW</name>
<keyword evidence="2 3" id="KW-0129">CBS domain</keyword>
<dbReference type="Proteomes" id="UP000022910">
    <property type="component" value="Unassembled WGS sequence"/>
</dbReference>
<dbReference type="Gene3D" id="3.10.580.10">
    <property type="entry name" value="CBS-domain"/>
    <property type="match status" value="2"/>
</dbReference>
<dbReference type="SMART" id="SM00116">
    <property type="entry name" value="CBS"/>
    <property type="match status" value="4"/>
</dbReference>
<feature type="domain" description="CBS" evidence="4">
    <location>
        <begin position="18"/>
        <end position="77"/>
    </location>
</feature>
<dbReference type="OMA" id="EDTHRVW"/>
<accession>A0A015KAF2</accession>
<dbReference type="InterPro" id="IPR000644">
    <property type="entry name" value="CBS_dom"/>
</dbReference>
<dbReference type="EMBL" id="JEMT01023215">
    <property type="protein sequence ID" value="EXX64434.1"/>
    <property type="molecule type" value="Genomic_DNA"/>
</dbReference>
<sequence>MATKLAKLTPSEIRGSSNKPLLIAAKPTITVREALKKMEEHNITSLPIYSHDSDSIVTIVNLVDVLNYIIKEAVADEKLPSKLDSEKSLSLNNQIEVVMTLDADRESYRMFKADANEPIISVLEAFSNGIHRCLVIDYTDKVPPYVITQTDIIRYIQANPECLSGIDLDRSLEGFGLSGPRNVVIGKDNETALNVYRRMAEKSLTGIPIIQHDTEKLIGTLSVSDLRGLNYESINNLVLPVLKFLATLPKAESTLNPITVTKDVALKDALKTIVDNHIHRLWVVNEDKKVDNVVSLTDLIKLFSQA</sequence>
<dbReference type="InterPro" id="IPR046342">
    <property type="entry name" value="CBS_dom_sf"/>
</dbReference>
<dbReference type="HOGENOM" id="CLU_062724_0_0_1"/>
<evidence type="ECO:0000259" key="4">
    <source>
        <dbReference type="PROSITE" id="PS51371"/>
    </source>
</evidence>
<dbReference type="InterPro" id="IPR050511">
    <property type="entry name" value="AMPK_gamma/SDS23_families"/>
</dbReference>
<protein>
    <recommendedName>
        <fullName evidence="4">CBS domain-containing protein</fullName>
    </recommendedName>
</protein>